<dbReference type="Proteomes" id="UP000085678">
    <property type="component" value="Unplaced"/>
</dbReference>
<keyword evidence="1" id="KW-0175">Coiled coil</keyword>
<name>A0A1S3IWA8_LINAN</name>
<reference evidence="4" key="1">
    <citation type="journal article" date="2015" name="Nat. Commun.">
        <title>The Lingula genome provides insights into brachiopod evolution and the origin of phosphate biomineralization.</title>
        <authorList>
            <person name="Luo Y.J."/>
            <person name="Takeuchi T."/>
            <person name="Koyanagi R."/>
            <person name="Yamada L."/>
            <person name="Kanda M."/>
            <person name="Khalturina M."/>
            <person name="Fujie M."/>
            <person name="Yamasaki S.I."/>
            <person name="Endo K."/>
            <person name="Satoh N."/>
        </authorList>
    </citation>
    <scope>NUCLEOTIDE SEQUENCE</scope>
</reference>
<evidence type="ECO:0000313" key="4">
    <source>
        <dbReference type="RefSeq" id="XP_013402348.2"/>
    </source>
</evidence>
<dbReference type="KEGG" id="lak:106167978"/>
<dbReference type="InterPro" id="IPR038800">
    <property type="entry name" value="CCDC17"/>
</dbReference>
<feature type="region of interest" description="Disordered" evidence="2">
    <location>
        <begin position="46"/>
        <end position="67"/>
    </location>
</feature>
<dbReference type="InParanoid" id="A0A1S3IWA8"/>
<keyword evidence="3" id="KW-1185">Reference proteome</keyword>
<evidence type="ECO:0000256" key="1">
    <source>
        <dbReference type="SAM" id="Coils"/>
    </source>
</evidence>
<organism evidence="3 4">
    <name type="scientific">Lingula anatina</name>
    <name type="common">Brachiopod</name>
    <name type="synonym">Lingula unguis</name>
    <dbReference type="NCBI Taxonomy" id="7574"/>
    <lineage>
        <taxon>Eukaryota</taxon>
        <taxon>Metazoa</taxon>
        <taxon>Spiralia</taxon>
        <taxon>Lophotrochozoa</taxon>
        <taxon>Brachiopoda</taxon>
        <taxon>Linguliformea</taxon>
        <taxon>Lingulata</taxon>
        <taxon>Lingulida</taxon>
        <taxon>Linguloidea</taxon>
        <taxon>Lingulidae</taxon>
        <taxon>Lingula</taxon>
    </lineage>
</organism>
<dbReference type="STRING" id="7574.A0A1S3IWA8"/>
<feature type="coiled-coil region" evidence="1">
    <location>
        <begin position="121"/>
        <end position="238"/>
    </location>
</feature>
<gene>
    <name evidence="4" type="primary">LOC106167978</name>
</gene>
<evidence type="ECO:0000313" key="3">
    <source>
        <dbReference type="Proteomes" id="UP000085678"/>
    </source>
</evidence>
<dbReference type="PANTHER" id="PTHR33820">
    <property type="entry name" value="COILED-COIL DOMAIN-CONTAINING PROTEIN 17"/>
    <property type="match status" value="1"/>
</dbReference>
<evidence type="ECO:0000256" key="2">
    <source>
        <dbReference type="SAM" id="MobiDB-lite"/>
    </source>
</evidence>
<dbReference type="AlphaFoldDB" id="A0A1S3IWA8"/>
<dbReference type="OrthoDB" id="289416at2759"/>
<accession>A0A1S3IWA8</accession>
<feature type="compositionally biased region" description="Basic and acidic residues" evidence="2">
    <location>
        <begin position="46"/>
        <end position="62"/>
    </location>
</feature>
<reference evidence="4" key="2">
    <citation type="submission" date="2025-08" db="UniProtKB">
        <authorList>
            <consortium name="RefSeq"/>
        </authorList>
    </citation>
    <scope>IDENTIFICATION</scope>
</reference>
<sequence length="1078" mass="121598">MASEPVLRCSECNMMFKSRTLLAKHRSKFCVGGVIGDPRQLMRMRTAEEEKRPKQHVEERPQSDGFLSSQKVQELQDLKNRRSRLRASQYLEEKMLLGDLEYLERHQLSPKLSQLQPSTELRDLQREYAVLREKENKLKEDINQLESPRNHLRDAHQRQIRLLAEDHGKQLADIKARNSDLERQKEDIRRRLEELGRKNNIRPQAPQVDMTQKLISELKAQEDKNQKTLQELKRQLSEIHKSGYSPRGQGNKFQPVNIPYYGNSLMAEIGAMRQAYLQSGGNDPAVLAQMADMQAEAQALEEQNSRSREASKPKTKPNVLCFLCTRGVLTPGESKTLGFQVGHVKGADQGLAKVRLAAYHIHSGKIVQSVTGPVTCSTSSVGADFKYKYHVFGQQEAIFQGVNIQPDIVIIARVYLSKNDLQRRRTGDDDDDSHFDESTLVAWGAVPLVVTSGRRSDMYSSYHRSNINQSTVNTGTHTVLLYEPPVPETDTFSLEMGWKPQGVRRFRRATLRLRLFHGKPRPGSLTPSEASDQEDDTLPKNAWLPCKRSSPPSEPYNQDQGFDIYIDACKNMPDGVTFSKVAGRILSRDAGSFFGADVDAAIKITSDDIYNPVYNYRLEMRDPNISPTATLLLKIYTRERFVEDHPLVNAYAVLNIFVESGTETQPEDDNTDAQISLNEGAHQLRLYFSGPQAGEPITGSCLHDTAAGYISGATILVRLVSAALDSNGQPLEIDQVPQTDWEGLGLWVPAPAYSSRVYLSMSCEPGPQEVSILQVLAQRTPITAQKSIELVAEQRELRNLRTEDSIANFITEQLIKPPGVQPSDMHPAYVVPYSPKHGIKVCVDGAVNLPWTNFTHAQICLNPPGAFYKGNPHAAYDKPVFTEKLMLTSTNKNPQWEDGFMHFPSRHLHRHMCVVIHIQEIAVNISKDSYKYGLMEQAWTALPVFSDGYVNFDQYKLPLFRGAPSAALLKQLTKEPVWEWTPKAVANKSVKYLEGASVFAFICDTRREQEMKERMNTMDPLEDLLPSDRLAEYESRGEGRELNTMVPHGKTPQQFVEGLAQKFKSLVYKLYSDGGQIS</sequence>
<dbReference type="PANTHER" id="PTHR33820:SF2">
    <property type="entry name" value="COILED-COIL DOMAIN-CONTAINING PROTEIN 17"/>
    <property type="match status" value="1"/>
</dbReference>
<dbReference type="GeneID" id="106167978"/>
<feature type="region of interest" description="Disordered" evidence="2">
    <location>
        <begin position="517"/>
        <end position="557"/>
    </location>
</feature>
<proteinExistence type="predicted"/>
<dbReference type="RefSeq" id="XP_013402348.2">
    <property type="nucleotide sequence ID" value="XM_013546894.2"/>
</dbReference>
<protein>
    <submittedName>
        <fullName evidence="4">Uncharacterized protein LOC106167978</fullName>
    </submittedName>
</protein>